<evidence type="ECO:0000313" key="1">
    <source>
        <dbReference type="EMBL" id="QCP50193.1"/>
    </source>
</evidence>
<dbReference type="EMBL" id="CP040077">
    <property type="protein sequence ID" value="QCP50193.1"/>
    <property type="molecule type" value="Genomic_DNA"/>
</dbReference>
<keyword evidence="2" id="KW-1185">Reference proteome</keyword>
<reference evidence="1 2" key="1">
    <citation type="submission" date="2019-05" db="EMBL/GenBank/DDBJ databases">
        <title>Burkholderia sp. DHOD12, isolated from subtropical forest soil.</title>
        <authorList>
            <person name="Gao Z.-H."/>
            <person name="Qiu L.-H."/>
        </authorList>
    </citation>
    <scope>NUCLEOTIDE SEQUENCE [LARGE SCALE GENOMIC DNA]</scope>
    <source>
        <strain evidence="1 2">DHOD12</strain>
    </source>
</reference>
<proteinExistence type="predicted"/>
<dbReference type="KEGG" id="tvl:FAZ95_13990"/>
<sequence>MQTPEQHAEFKAAYDSYVDARSRYEKELLAIFRREKELSEETVHRLAAETVAAHKRFGKAAAPFTGGREIPG</sequence>
<protein>
    <submittedName>
        <fullName evidence="1">Uncharacterized protein</fullName>
    </submittedName>
</protein>
<dbReference type="RefSeq" id="WP_137333012.1">
    <property type="nucleotide sequence ID" value="NZ_CP040077.1"/>
</dbReference>
<organism evidence="1 2">
    <name type="scientific">Trinickia violacea</name>
    <dbReference type="NCBI Taxonomy" id="2571746"/>
    <lineage>
        <taxon>Bacteria</taxon>
        <taxon>Pseudomonadati</taxon>
        <taxon>Pseudomonadota</taxon>
        <taxon>Betaproteobacteria</taxon>
        <taxon>Burkholderiales</taxon>
        <taxon>Burkholderiaceae</taxon>
        <taxon>Trinickia</taxon>
    </lineage>
</organism>
<evidence type="ECO:0000313" key="2">
    <source>
        <dbReference type="Proteomes" id="UP000298656"/>
    </source>
</evidence>
<accession>A0A4P8ISH0</accession>
<gene>
    <name evidence="1" type="ORF">FAZ95_13990</name>
</gene>
<dbReference type="AlphaFoldDB" id="A0A4P8ISH0"/>
<dbReference type="Proteomes" id="UP000298656">
    <property type="component" value="Chromosome 1"/>
</dbReference>
<name>A0A4P8ISH0_9BURK</name>